<dbReference type="EMBL" id="CP000542">
    <property type="protein sequence ID" value="ABM58333.1"/>
    <property type="molecule type" value="Genomic_DNA"/>
</dbReference>
<dbReference type="Proteomes" id="UP000000374">
    <property type="component" value="Chromosome"/>
</dbReference>
<evidence type="ECO:0000313" key="1">
    <source>
        <dbReference type="EMBL" id="ABM58333.1"/>
    </source>
</evidence>
<dbReference type="STRING" id="391735.Veis_2588"/>
<evidence type="ECO:0000313" key="2">
    <source>
        <dbReference type="Proteomes" id="UP000000374"/>
    </source>
</evidence>
<organism evidence="1 2">
    <name type="scientific">Verminephrobacter eiseniae (strain EF01-2)</name>
    <dbReference type="NCBI Taxonomy" id="391735"/>
    <lineage>
        <taxon>Bacteria</taxon>
        <taxon>Pseudomonadati</taxon>
        <taxon>Pseudomonadota</taxon>
        <taxon>Betaproteobacteria</taxon>
        <taxon>Burkholderiales</taxon>
        <taxon>Comamonadaceae</taxon>
        <taxon>Verminephrobacter</taxon>
    </lineage>
</organism>
<dbReference type="KEGG" id="vei:Veis_2588"/>
<gene>
    <name evidence="1" type="ordered locus">Veis_2588</name>
</gene>
<name>A1WL26_VEREI</name>
<protein>
    <submittedName>
        <fullName evidence="1">Uncharacterized protein</fullName>
    </submittedName>
</protein>
<proteinExistence type="predicted"/>
<keyword evidence="2" id="KW-1185">Reference proteome</keyword>
<dbReference type="HOGENOM" id="CLU_2248920_0_0_4"/>
<dbReference type="AlphaFoldDB" id="A1WL26"/>
<accession>A1WL26</accession>
<reference evidence="2" key="1">
    <citation type="submission" date="2006-12" db="EMBL/GenBank/DDBJ databases">
        <title>Complete sequence of chromosome 1 of Verminephrobacter eiseniae EF01-2.</title>
        <authorList>
            <person name="Copeland A."/>
            <person name="Lucas S."/>
            <person name="Lapidus A."/>
            <person name="Barry K."/>
            <person name="Detter J.C."/>
            <person name="Glavina del Rio T."/>
            <person name="Dalin E."/>
            <person name="Tice H."/>
            <person name="Pitluck S."/>
            <person name="Chertkov O."/>
            <person name="Brettin T."/>
            <person name="Bruce D."/>
            <person name="Han C."/>
            <person name="Tapia R."/>
            <person name="Gilna P."/>
            <person name="Schmutz J."/>
            <person name="Larimer F."/>
            <person name="Land M."/>
            <person name="Hauser L."/>
            <person name="Kyrpides N."/>
            <person name="Kim E."/>
            <person name="Stahl D."/>
            <person name="Richardson P."/>
        </authorList>
    </citation>
    <scope>NUCLEOTIDE SEQUENCE [LARGE SCALE GENOMIC DNA]</scope>
    <source>
        <strain evidence="2">EF01-2</strain>
    </source>
</reference>
<sequence length="104" mass="10970">MAALPQAHGMASHPIFGCVFPLRDARRFERCFMRGKPRAQVWPRCCTTPACARLPPPASAGACVAASGFVVRLGRRSFENKTGASPAVASTLRVGHGAPGGPWP</sequence>